<evidence type="ECO:0000256" key="1">
    <source>
        <dbReference type="SAM" id="Phobius"/>
    </source>
</evidence>
<dbReference type="PANTHER" id="PTHR31963:SF28">
    <property type="entry name" value="GUSTATORY RECEPTOR"/>
    <property type="match status" value="1"/>
</dbReference>
<protein>
    <recommendedName>
        <fullName evidence="5">Gustatory receptor</fullName>
    </recommendedName>
</protein>
<comment type="caution">
    <text evidence="2">The sequence shown here is derived from an EMBL/GenBank/DDBJ whole genome shotgun (WGS) entry which is preliminary data.</text>
</comment>
<name>A0AAV5IY23_9ROSI</name>
<sequence length="436" mass="49661">MAVSQTQEQNAEMSHTLLMEQPQQHQEDPNDYQLSKSLSRLETFLGFLGFYQHSIFTFSLSWLLFLLLGVTLPLLIIQLTYCSACQKYEIKSFDLEILASQSLVAAISLLCISHNLRKYRLRKFLFVDKYHGHGAQFRKDYVKKINDFFRLLAVWLVPCFIIKAAREVTRVVYADYDSWWQMVLVLIALLVSWTYSTTIYLSGCALFNLVCNFQVIHFENYGKLLERDLDVSAYIDEHICLTHYLSKISHRFRVYLVLEFLLATATQFVSLLETTRNSGIINFINGGGFAVISVIELVGTILFLHAAAKISHRAQALGSVASRWHALVTCSSMDTSQQGVNDSGETINQMGSLRITYSESDLEIGDFVPVPTANQLASYMSFYQKRQAFVMYVLSNPGGLTVYGWRIDRTLSITIVFIEMSLFLFVLGKTITITTD</sequence>
<evidence type="ECO:0000313" key="3">
    <source>
        <dbReference type="EMBL" id="GKV53125.1"/>
    </source>
</evidence>
<feature type="transmembrane region" description="Helical" evidence="1">
    <location>
        <begin position="252"/>
        <end position="271"/>
    </location>
</feature>
<gene>
    <name evidence="2" type="ORF">SLEP1_g17454</name>
    <name evidence="3" type="ORF">SLEP1_g59668</name>
</gene>
<evidence type="ECO:0000313" key="4">
    <source>
        <dbReference type="Proteomes" id="UP001054252"/>
    </source>
</evidence>
<evidence type="ECO:0008006" key="5">
    <source>
        <dbReference type="Google" id="ProtNLM"/>
    </source>
</evidence>
<organism evidence="2 4">
    <name type="scientific">Rubroshorea leprosula</name>
    <dbReference type="NCBI Taxonomy" id="152421"/>
    <lineage>
        <taxon>Eukaryota</taxon>
        <taxon>Viridiplantae</taxon>
        <taxon>Streptophyta</taxon>
        <taxon>Embryophyta</taxon>
        <taxon>Tracheophyta</taxon>
        <taxon>Spermatophyta</taxon>
        <taxon>Magnoliopsida</taxon>
        <taxon>eudicotyledons</taxon>
        <taxon>Gunneridae</taxon>
        <taxon>Pentapetalae</taxon>
        <taxon>rosids</taxon>
        <taxon>malvids</taxon>
        <taxon>Malvales</taxon>
        <taxon>Dipterocarpaceae</taxon>
        <taxon>Rubroshorea</taxon>
    </lineage>
</organism>
<keyword evidence="4" id="KW-1185">Reference proteome</keyword>
<accession>A0AAV5IY23</accession>
<dbReference type="EMBL" id="BPVZ01001096">
    <property type="protein sequence ID" value="GKV53125.1"/>
    <property type="molecule type" value="Genomic_DNA"/>
</dbReference>
<dbReference type="InterPro" id="IPR021924">
    <property type="entry name" value="DUF3537"/>
</dbReference>
<dbReference type="AlphaFoldDB" id="A0AAV5IY23"/>
<feature type="transmembrane region" description="Helical" evidence="1">
    <location>
        <begin position="97"/>
        <end position="116"/>
    </location>
</feature>
<keyword evidence="1" id="KW-0472">Membrane</keyword>
<dbReference type="Pfam" id="PF12056">
    <property type="entry name" value="DUF3537"/>
    <property type="match status" value="1"/>
</dbReference>
<feature type="transmembrane region" description="Helical" evidence="1">
    <location>
        <begin position="178"/>
        <end position="196"/>
    </location>
</feature>
<proteinExistence type="predicted"/>
<feature type="transmembrane region" description="Helical" evidence="1">
    <location>
        <begin position="283"/>
        <end position="304"/>
    </location>
</feature>
<dbReference type="EMBL" id="BPVZ01000023">
    <property type="protein sequence ID" value="GKV05440.1"/>
    <property type="molecule type" value="Genomic_DNA"/>
</dbReference>
<feature type="transmembrane region" description="Helical" evidence="1">
    <location>
        <begin position="55"/>
        <end position="77"/>
    </location>
</feature>
<dbReference type="Proteomes" id="UP001054252">
    <property type="component" value="Unassembled WGS sequence"/>
</dbReference>
<feature type="transmembrane region" description="Helical" evidence="1">
    <location>
        <begin position="388"/>
        <end position="405"/>
    </location>
</feature>
<dbReference type="PANTHER" id="PTHR31963">
    <property type="entry name" value="RAS GUANINE NUCLEOTIDE EXCHANGE FACTOR K"/>
    <property type="match status" value="1"/>
</dbReference>
<feature type="transmembrane region" description="Helical" evidence="1">
    <location>
        <begin position="148"/>
        <end position="166"/>
    </location>
</feature>
<feature type="transmembrane region" description="Helical" evidence="1">
    <location>
        <begin position="411"/>
        <end position="428"/>
    </location>
</feature>
<reference evidence="2 4" key="1">
    <citation type="journal article" date="2021" name="Commun. Biol.">
        <title>The genome of Shorea leprosula (Dipterocarpaceae) highlights the ecological relevance of drought in aseasonal tropical rainforests.</title>
        <authorList>
            <person name="Ng K.K.S."/>
            <person name="Kobayashi M.J."/>
            <person name="Fawcett J.A."/>
            <person name="Hatakeyama M."/>
            <person name="Paape T."/>
            <person name="Ng C.H."/>
            <person name="Ang C.C."/>
            <person name="Tnah L.H."/>
            <person name="Lee C.T."/>
            <person name="Nishiyama T."/>
            <person name="Sese J."/>
            <person name="O'Brien M.J."/>
            <person name="Copetti D."/>
            <person name="Mohd Noor M.I."/>
            <person name="Ong R.C."/>
            <person name="Putra M."/>
            <person name="Sireger I.Z."/>
            <person name="Indrioko S."/>
            <person name="Kosugi Y."/>
            <person name="Izuno A."/>
            <person name="Isagi Y."/>
            <person name="Lee S.L."/>
            <person name="Shimizu K.K."/>
        </authorList>
    </citation>
    <scope>NUCLEOTIDE SEQUENCE [LARGE SCALE GENOMIC DNA]</scope>
    <source>
        <strain evidence="2">214</strain>
    </source>
</reference>
<keyword evidence="1" id="KW-1133">Transmembrane helix</keyword>
<keyword evidence="1" id="KW-0812">Transmembrane</keyword>
<evidence type="ECO:0000313" key="2">
    <source>
        <dbReference type="EMBL" id="GKV05440.1"/>
    </source>
</evidence>